<sequence length="72" mass="8427">MKPIIEEEKKKPRVMLPGQDKEYSNKDGPLFFSPTKNYRPIPISRPKDLNLSEEQRNQFDSNVREGVVSYCL</sequence>
<reference evidence="2 3" key="1">
    <citation type="submission" date="2019-03" db="EMBL/GenBank/DDBJ databases">
        <title>Single cell metagenomics reveals metabolic interactions within the superorganism composed of flagellate Streblomastix strix and complex community of Bacteroidetes bacteria on its surface.</title>
        <authorList>
            <person name="Treitli S.C."/>
            <person name="Kolisko M."/>
            <person name="Husnik F."/>
            <person name="Keeling P."/>
            <person name="Hampl V."/>
        </authorList>
    </citation>
    <scope>NUCLEOTIDE SEQUENCE [LARGE SCALE GENOMIC DNA]</scope>
    <source>
        <strain evidence="2">ST1C</strain>
    </source>
</reference>
<proteinExistence type="predicted"/>
<dbReference type="Proteomes" id="UP000324800">
    <property type="component" value="Unassembled WGS sequence"/>
</dbReference>
<protein>
    <submittedName>
        <fullName evidence="2">Uncharacterized protein</fullName>
    </submittedName>
</protein>
<feature type="compositionally biased region" description="Basic and acidic residues" evidence="1">
    <location>
        <begin position="45"/>
        <end position="57"/>
    </location>
</feature>
<accession>A0A5J4WQ55</accession>
<name>A0A5J4WQ55_9EUKA</name>
<feature type="compositionally biased region" description="Basic and acidic residues" evidence="1">
    <location>
        <begin position="1"/>
        <end position="10"/>
    </location>
</feature>
<dbReference type="AlphaFoldDB" id="A0A5J4WQ55"/>
<dbReference type="EMBL" id="SNRW01001404">
    <property type="protein sequence ID" value="KAA6396525.1"/>
    <property type="molecule type" value="Genomic_DNA"/>
</dbReference>
<evidence type="ECO:0000256" key="1">
    <source>
        <dbReference type="SAM" id="MobiDB-lite"/>
    </source>
</evidence>
<comment type="caution">
    <text evidence="2">The sequence shown here is derived from an EMBL/GenBank/DDBJ whole genome shotgun (WGS) entry which is preliminary data.</text>
</comment>
<gene>
    <name evidence="2" type="ORF">EZS28_007947</name>
</gene>
<feature type="region of interest" description="Disordered" evidence="1">
    <location>
        <begin position="1"/>
        <end position="57"/>
    </location>
</feature>
<organism evidence="2 3">
    <name type="scientific">Streblomastix strix</name>
    <dbReference type="NCBI Taxonomy" id="222440"/>
    <lineage>
        <taxon>Eukaryota</taxon>
        <taxon>Metamonada</taxon>
        <taxon>Preaxostyla</taxon>
        <taxon>Oxymonadida</taxon>
        <taxon>Streblomastigidae</taxon>
        <taxon>Streblomastix</taxon>
    </lineage>
</organism>
<evidence type="ECO:0000313" key="2">
    <source>
        <dbReference type="EMBL" id="KAA6396525.1"/>
    </source>
</evidence>
<evidence type="ECO:0000313" key="3">
    <source>
        <dbReference type="Proteomes" id="UP000324800"/>
    </source>
</evidence>